<evidence type="ECO:0000256" key="5">
    <source>
        <dbReference type="ARBA" id="ARBA00023172"/>
    </source>
</evidence>
<dbReference type="Pfam" id="PF14659">
    <property type="entry name" value="Phage_int_SAM_3"/>
    <property type="match status" value="1"/>
</dbReference>
<dbReference type="Gene3D" id="1.10.150.130">
    <property type="match status" value="1"/>
</dbReference>
<dbReference type="InterPro" id="IPR013762">
    <property type="entry name" value="Integrase-like_cat_sf"/>
</dbReference>
<dbReference type="PROSITE" id="PS51898">
    <property type="entry name" value="TYR_RECOMBINASE"/>
    <property type="match status" value="1"/>
</dbReference>
<name>A0ABW9H0G8_9FIRM</name>
<evidence type="ECO:0000256" key="3">
    <source>
        <dbReference type="ARBA" id="ARBA00022908"/>
    </source>
</evidence>
<evidence type="ECO:0000259" key="6">
    <source>
        <dbReference type="PROSITE" id="PS51898"/>
    </source>
</evidence>
<dbReference type="Gene3D" id="1.10.443.10">
    <property type="entry name" value="Intergrase catalytic core"/>
    <property type="match status" value="1"/>
</dbReference>
<protein>
    <submittedName>
        <fullName evidence="7">Tyrosine-type recombinase/integrase</fullName>
    </submittedName>
</protein>
<dbReference type="Pfam" id="PF00589">
    <property type="entry name" value="Phage_integrase"/>
    <property type="match status" value="1"/>
</dbReference>
<feature type="domain" description="Tyr recombinase" evidence="6">
    <location>
        <begin position="165"/>
        <end position="348"/>
    </location>
</feature>
<gene>
    <name evidence="7" type="ORF">ACKQTC_08215</name>
</gene>
<evidence type="ECO:0000256" key="1">
    <source>
        <dbReference type="ARBA" id="ARBA00003283"/>
    </source>
</evidence>
<keyword evidence="4" id="KW-0238">DNA-binding</keyword>
<dbReference type="InterPro" id="IPR050090">
    <property type="entry name" value="Tyrosine_recombinase_XerCD"/>
</dbReference>
<reference evidence="7 8" key="1">
    <citation type="journal article" date="2016" name="Int. J. Syst. Evol. Microbiol.">
        <title>Peptococcus simiae sp. nov., isolated from rhesus macaque faeces and emended description of the genus Peptococcus.</title>
        <authorList>
            <person name="Shkoporov A.N."/>
            <person name="Efimov B.A."/>
            <person name="Kondova I."/>
            <person name="Ouwerling B."/>
            <person name="Chaplin A.V."/>
            <person name="Shcherbakova V.A."/>
            <person name="Langermans J.A.M."/>
        </authorList>
    </citation>
    <scope>NUCLEOTIDE SEQUENCE [LARGE SCALE GENOMIC DNA]</scope>
    <source>
        <strain evidence="7 8">M108</strain>
    </source>
</reference>
<comment type="similarity">
    <text evidence="2">Belongs to the 'phage' integrase family.</text>
</comment>
<proteinExistence type="inferred from homology"/>
<evidence type="ECO:0000256" key="4">
    <source>
        <dbReference type="ARBA" id="ARBA00023125"/>
    </source>
</evidence>
<evidence type="ECO:0000313" key="7">
    <source>
        <dbReference type="EMBL" id="MFM9414349.1"/>
    </source>
</evidence>
<dbReference type="PANTHER" id="PTHR30349:SF64">
    <property type="entry name" value="PROPHAGE INTEGRASE INTD-RELATED"/>
    <property type="match status" value="1"/>
</dbReference>
<dbReference type="EMBL" id="JBJUVG010000014">
    <property type="protein sequence ID" value="MFM9414349.1"/>
    <property type="molecule type" value="Genomic_DNA"/>
</dbReference>
<sequence>MAKPIPYTTTKGEKRYKISIYGGLDAKGRQVTLKKQGFKTTREANLWAARTLSNIEENGLPDQVSENRTVEEAFDIWFSQYKMTVQEVSYARVEKLYRNHILPLVGHRKISDLKKEDVQELIFYLFSVQPKTYRKNYNYFTKMLKESGYPISENHFFPVSVKSKGQKKIFTRDELNTVLEALKDNPNERAYPFLRLIAYTGLRKAEAAALEKKNVNIKDGYIVIDQAFSRDANNKIIMGAGKNESSKRTIPIDKGTLDAILALNYDSPLVFGEFDFTNGPRKWLREACAKTGIEPISIHGLRHTHCSLLFEAGASVKEVQTRLGHSTPQMTLNVYTHITQQTAKKTALKFVNYMDGN</sequence>
<organism evidence="7 8">
    <name type="scientific">Peptococcus simiae</name>
    <dbReference type="NCBI Taxonomy" id="1643805"/>
    <lineage>
        <taxon>Bacteria</taxon>
        <taxon>Bacillati</taxon>
        <taxon>Bacillota</taxon>
        <taxon>Clostridia</taxon>
        <taxon>Eubacteriales</taxon>
        <taxon>Peptococcaceae</taxon>
        <taxon>Peptococcus</taxon>
    </lineage>
</organism>
<dbReference type="PANTHER" id="PTHR30349">
    <property type="entry name" value="PHAGE INTEGRASE-RELATED"/>
    <property type="match status" value="1"/>
</dbReference>
<dbReference type="InterPro" id="IPR004107">
    <property type="entry name" value="Integrase_SAM-like_N"/>
</dbReference>
<keyword evidence="3" id="KW-0229">DNA integration</keyword>
<evidence type="ECO:0000313" key="8">
    <source>
        <dbReference type="Proteomes" id="UP001631949"/>
    </source>
</evidence>
<dbReference type="InterPro" id="IPR002104">
    <property type="entry name" value="Integrase_catalytic"/>
</dbReference>
<dbReference type="InterPro" id="IPR028259">
    <property type="entry name" value="AP2-like_int_N"/>
</dbReference>
<dbReference type="InterPro" id="IPR011010">
    <property type="entry name" value="DNA_brk_join_enz"/>
</dbReference>
<comment type="function">
    <text evidence="1">Site-specific tyrosine recombinase, which acts by catalyzing the cutting and rejoining of the recombining DNA molecules.</text>
</comment>
<dbReference type="InterPro" id="IPR010998">
    <property type="entry name" value="Integrase_recombinase_N"/>
</dbReference>
<evidence type="ECO:0000256" key="2">
    <source>
        <dbReference type="ARBA" id="ARBA00008857"/>
    </source>
</evidence>
<accession>A0ABW9H0G8</accession>
<dbReference type="CDD" id="cd01189">
    <property type="entry name" value="INT_ICEBs1_C_like"/>
    <property type="match status" value="1"/>
</dbReference>
<dbReference type="SUPFAM" id="SSF56349">
    <property type="entry name" value="DNA breaking-rejoining enzymes"/>
    <property type="match status" value="1"/>
</dbReference>
<keyword evidence="8" id="KW-1185">Reference proteome</keyword>
<comment type="caution">
    <text evidence="7">The sequence shown here is derived from an EMBL/GenBank/DDBJ whole genome shotgun (WGS) entry which is preliminary data.</text>
</comment>
<dbReference type="Proteomes" id="UP001631949">
    <property type="component" value="Unassembled WGS sequence"/>
</dbReference>
<dbReference type="RefSeq" id="WP_408977963.1">
    <property type="nucleotide sequence ID" value="NZ_JBJUVG010000014.1"/>
</dbReference>
<keyword evidence="5" id="KW-0233">DNA recombination</keyword>
<dbReference type="Pfam" id="PF14657">
    <property type="entry name" value="Arm-DNA-bind_4"/>
    <property type="match status" value="1"/>
</dbReference>